<reference evidence="17" key="1">
    <citation type="submission" date="2012-05" db="EMBL/GenBank/DDBJ databases">
        <title>Whole Genome Assembly of Lutzomyia longipalpis.</title>
        <authorList>
            <person name="Richards S."/>
            <person name="Qu C."/>
            <person name="Dillon R."/>
            <person name="Worley K."/>
            <person name="Scherer S."/>
            <person name="Batterton M."/>
            <person name="Taylor A."/>
            <person name="Hawes A."/>
            <person name="Hernandez B."/>
            <person name="Kovar C."/>
            <person name="Mandapat C."/>
            <person name="Pham C."/>
            <person name="Qu C."/>
            <person name="Jing C."/>
            <person name="Bess C."/>
            <person name="Bandaranaike D."/>
            <person name="Ngo D."/>
            <person name="Ongeri F."/>
            <person name="Arias F."/>
            <person name="Lara F."/>
            <person name="Weissenberger G."/>
            <person name="Kamau G."/>
            <person name="Han H."/>
            <person name="Shen H."/>
            <person name="Dinh H."/>
            <person name="Khalil I."/>
            <person name="Jones J."/>
            <person name="Shafer J."/>
            <person name="Jayaseelan J."/>
            <person name="Quiroz J."/>
            <person name="Blankenburg K."/>
            <person name="Nguyen L."/>
            <person name="Jackson L."/>
            <person name="Francisco L."/>
            <person name="Tang L.-Y."/>
            <person name="Pu L.-L."/>
            <person name="Perales L."/>
            <person name="Lorensuhewa L."/>
            <person name="Munidasa M."/>
            <person name="Coyle M."/>
            <person name="Taylor M."/>
            <person name="Puazo M."/>
            <person name="Firestine M."/>
            <person name="Scheel M."/>
            <person name="Javaid M."/>
            <person name="Wang M."/>
            <person name="Li M."/>
            <person name="Tabassum N."/>
            <person name="Saada N."/>
            <person name="Osuji N."/>
            <person name="Aqrawi P."/>
            <person name="Fu Q."/>
            <person name="Thornton R."/>
            <person name="Raj R."/>
            <person name="Goodspeed R."/>
            <person name="Mata R."/>
            <person name="Najjar R."/>
            <person name="Gubbala S."/>
            <person name="Lee S."/>
            <person name="Denson S."/>
            <person name="Patil S."/>
            <person name="Macmil S."/>
            <person name="Qi S."/>
            <person name="Matskevitch T."/>
            <person name="Palculict T."/>
            <person name="Mathew T."/>
            <person name="Vee V."/>
            <person name="Velamala V."/>
            <person name="Korchina V."/>
            <person name="Cai W."/>
            <person name="Liu W."/>
            <person name="Dai W."/>
            <person name="Zou X."/>
            <person name="Zhu Y."/>
            <person name="Zhang Y."/>
            <person name="Wu Y.-Q."/>
            <person name="Xin Y."/>
            <person name="Nazarath L."/>
            <person name="Kovar C."/>
            <person name="Han Y."/>
            <person name="Muzny D."/>
            <person name="Gibbs R."/>
        </authorList>
    </citation>
    <scope>NUCLEOTIDE SEQUENCE [LARGE SCALE GENOMIC DNA]</scope>
    <source>
        <strain evidence="17">Jacobina</strain>
    </source>
</reference>
<feature type="chain" id="PRO_5044555357" description="Multiple inositol polyphosphate phosphatase 1" evidence="14">
    <location>
        <begin position="22"/>
        <end position="250"/>
    </location>
</feature>
<dbReference type="GO" id="GO:0016020">
    <property type="term" value="C:membrane"/>
    <property type="evidence" value="ECO:0007669"/>
    <property type="project" value="UniProtKB-SubCell"/>
</dbReference>
<dbReference type="Pfam" id="PF00328">
    <property type="entry name" value="His_Phos_2"/>
    <property type="match status" value="1"/>
</dbReference>
<dbReference type="EMBL" id="GITU01003906">
    <property type="protein sequence ID" value="MBC1172609.1"/>
    <property type="molecule type" value="Transcribed_RNA"/>
</dbReference>
<dbReference type="SUPFAM" id="SSF53254">
    <property type="entry name" value="Phosphoglycerate mutase-like"/>
    <property type="match status" value="1"/>
</dbReference>
<keyword evidence="17" id="KW-1185">Reference proteome</keyword>
<dbReference type="InterPro" id="IPR029033">
    <property type="entry name" value="His_PPase_superfam"/>
</dbReference>
<dbReference type="EnsemblMetazoa" id="LLOJ004226-RA">
    <property type="protein sequence ID" value="LLOJ004226-PA"/>
    <property type="gene ID" value="LLOJ004226"/>
</dbReference>
<proteinExistence type="inferred from homology"/>
<evidence type="ECO:0000256" key="6">
    <source>
        <dbReference type="ARBA" id="ARBA00022729"/>
    </source>
</evidence>
<sequence>MNFPACLILVNLLWLMGKVTPAVIVEAPTTGDYCFTTDPIREQPYDFSEDWQEQKKEIYQEGSEYTKFRKSPEFLNVLTSVSKRGGYRDVQAAEKVELIFKACTYEQAWRIHEPSSWCSLFTPDDVKVLEYLHDLEEYYLSGSGSELNKLLPLELLDNFLNHFVNESEPRVVAFFAHSTIIELFLTSIGLAEDEMDLRADNYEEMENRKWRTSLLAPFAGNLAVVGFTCKPQSKNHLMFILNEKILSVVN</sequence>
<dbReference type="Proteomes" id="UP000092461">
    <property type="component" value="Unassembled WGS sequence"/>
</dbReference>
<organism evidence="16 17">
    <name type="scientific">Lutzomyia longipalpis</name>
    <name type="common">Sand fly</name>
    <dbReference type="NCBI Taxonomy" id="7200"/>
    <lineage>
        <taxon>Eukaryota</taxon>
        <taxon>Metazoa</taxon>
        <taxon>Ecdysozoa</taxon>
        <taxon>Arthropoda</taxon>
        <taxon>Hexapoda</taxon>
        <taxon>Insecta</taxon>
        <taxon>Pterygota</taxon>
        <taxon>Neoptera</taxon>
        <taxon>Endopterygota</taxon>
        <taxon>Diptera</taxon>
        <taxon>Nematocera</taxon>
        <taxon>Psychodoidea</taxon>
        <taxon>Psychodidae</taxon>
        <taxon>Lutzomyia</taxon>
        <taxon>Lutzomyia</taxon>
    </lineage>
</organism>
<evidence type="ECO:0000256" key="8">
    <source>
        <dbReference type="ARBA" id="ARBA00023136"/>
    </source>
</evidence>
<evidence type="ECO:0000256" key="2">
    <source>
        <dbReference type="ARBA" id="ARBA00008422"/>
    </source>
</evidence>
<dbReference type="VEuPathDB" id="VectorBase:LLOJ004226"/>
<dbReference type="PANTHER" id="PTHR20963">
    <property type="entry name" value="MULTIPLE INOSITOL POLYPHOSPHATE PHOSPHATASE-RELATED"/>
    <property type="match status" value="1"/>
</dbReference>
<evidence type="ECO:0000256" key="9">
    <source>
        <dbReference type="ARBA" id="ARBA00031642"/>
    </source>
</evidence>
<dbReference type="GO" id="GO:0034417">
    <property type="term" value="F:bisphosphoglycerate 3-phosphatase activity"/>
    <property type="evidence" value="ECO:0007669"/>
    <property type="project" value="UniProtKB-EC"/>
</dbReference>
<feature type="signal peptide" evidence="14">
    <location>
        <begin position="1"/>
        <end position="21"/>
    </location>
</feature>
<reference evidence="15" key="2">
    <citation type="journal article" date="2020" name="BMC">
        <title>Leishmania infection induces a limited differential gene expression in the sand fly midgut.</title>
        <authorList>
            <person name="Coutinho-Abreu I.V."/>
            <person name="Serafim T.D."/>
            <person name="Meneses C."/>
            <person name="Kamhawi S."/>
            <person name="Oliveira F."/>
            <person name="Valenzuela J.G."/>
        </authorList>
    </citation>
    <scope>NUCLEOTIDE SEQUENCE</scope>
    <source>
        <strain evidence="15">Jacobina</strain>
        <tissue evidence="15">Midgut</tissue>
    </source>
</reference>
<comment type="catalytic activity">
    <reaction evidence="12">
        <text>1D-myo-inositol hexakisphosphate + H2O = 1D-myo-inositol 1,2,4,5,6-pentakisphosphate + phosphate</text>
        <dbReference type="Rhea" id="RHEA:16989"/>
        <dbReference type="ChEBI" id="CHEBI:15377"/>
        <dbReference type="ChEBI" id="CHEBI:43474"/>
        <dbReference type="ChEBI" id="CHEBI:57798"/>
        <dbReference type="ChEBI" id="CHEBI:58130"/>
        <dbReference type="EC" id="3.1.3.62"/>
    </reaction>
    <physiologicalReaction direction="left-to-right" evidence="12">
        <dbReference type="Rhea" id="RHEA:16990"/>
    </physiologicalReaction>
</comment>
<dbReference type="CDD" id="cd07061">
    <property type="entry name" value="HP_HAP_like"/>
    <property type="match status" value="1"/>
</dbReference>
<dbReference type="EC" id="3.1.3.62" evidence="4"/>
<comment type="subcellular location">
    <subcellularLocation>
        <location evidence="1">Membrane</location>
    </subcellularLocation>
</comment>
<keyword evidence="8" id="KW-0472">Membrane</keyword>
<comment type="catalytic activity">
    <reaction evidence="10">
        <text>1D-myo-inositol 1,2,5,6-tetrakisphosphate + H2O = 1D-myo-inositol 1,2,6-trisphosphate + phosphate</text>
        <dbReference type="Rhea" id="RHEA:77119"/>
        <dbReference type="ChEBI" id="CHEBI:15377"/>
        <dbReference type="ChEBI" id="CHEBI:43474"/>
        <dbReference type="ChEBI" id="CHEBI:195535"/>
        <dbReference type="ChEBI" id="CHEBI:195537"/>
        <dbReference type="EC" id="3.1.3.62"/>
    </reaction>
    <physiologicalReaction direction="left-to-right" evidence="10">
        <dbReference type="Rhea" id="RHEA:77120"/>
    </physiologicalReaction>
</comment>
<evidence type="ECO:0000256" key="5">
    <source>
        <dbReference type="ARBA" id="ARBA00018097"/>
    </source>
</evidence>
<reference evidence="16" key="3">
    <citation type="submission" date="2020-05" db="UniProtKB">
        <authorList>
            <consortium name="EnsemblMetazoa"/>
        </authorList>
    </citation>
    <scope>IDENTIFICATION</scope>
    <source>
        <strain evidence="16">Jacobina</strain>
    </source>
</reference>
<name>A0A1B0CIG4_LUTLO</name>
<dbReference type="EMBL" id="AJWK01013313">
    <property type="status" value="NOT_ANNOTATED_CDS"/>
    <property type="molecule type" value="Genomic_DNA"/>
</dbReference>
<evidence type="ECO:0000256" key="14">
    <source>
        <dbReference type="SAM" id="SignalP"/>
    </source>
</evidence>
<evidence type="ECO:0000313" key="16">
    <source>
        <dbReference type="EnsemblMetazoa" id="LLOJ004226-PA"/>
    </source>
</evidence>
<accession>A0A1B0CIG4</accession>
<evidence type="ECO:0000256" key="11">
    <source>
        <dbReference type="ARBA" id="ARBA00043671"/>
    </source>
</evidence>
<evidence type="ECO:0000256" key="13">
    <source>
        <dbReference type="ARBA" id="ARBA00043832"/>
    </source>
</evidence>
<evidence type="ECO:0000256" key="1">
    <source>
        <dbReference type="ARBA" id="ARBA00004370"/>
    </source>
</evidence>
<keyword evidence="7" id="KW-0378">Hydrolase</keyword>
<keyword evidence="6 14" id="KW-0732">Signal</keyword>
<evidence type="ECO:0000256" key="3">
    <source>
        <dbReference type="ARBA" id="ARBA00012976"/>
    </source>
</evidence>
<evidence type="ECO:0000313" key="15">
    <source>
        <dbReference type="EMBL" id="MBC1172609.1"/>
    </source>
</evidence>
<dbReference type="VEuPathDB" id="VectorBase:LLONM1_005813"/>
<dbReference type="GO" id="GO:0052745">
    <property type="term" value="F:inositol phosphate phosphatase activity"/>
    <property type="evidence" value="ECO:0007669"/>
    <property type="project" value="TreeGrafter"/>
</dbReference>
<evidence type="ECO:0000256" key="12">
    <source>
        <dbReference type="ARBA" id="ARBA00043691"/>
    </source>
</evidence>
<comment type="catalytic activity">
    <reaction evidence="13">
        <text>(2R)-2,3-bisphosphoglycerate + H2O = (2R)-2-phosphoglycerate + phosphate</text>
        <dbReference type="Rhea" id="RHEA:27381"/>
        <dbReference type="ChEBI" id="CHEBI:15377"/>
        <dbReference type="ChEBI" id="CHEBI:43474"/>
        <dbReference type="ChEBI" id="CHEBI:58248"/>
        <dbReference type="ChEBI" id="CHEBI:58289"/>
        <dbReference type="EC" id="3.1.3.80"/>
    </reaction>
    <physiologicalReaction direction="left-to-right" evidence="13">
        <dbReference type="Rhea" id="RHEA:27382"/>
    </physiologicalReaction>
</comment>
<evidence type="ECO:0000313" key="17">
    <source>
        <dbReference type="Proteomes" id="UP000092461"/>
    </source>
</evidence>
<protein>
    <recommendedName>
        <fullName evidence="5">Multiple inositol polyphosphate phosphatase 1</fullName>
        <ecNumber evidence="4">3.1.3.62</ecNumber>
        <ecNumber evidence="3">3.1.3.80</ecNumber>
    </recommendedName>
    <alternativeName>
        <fullName evidence="9">2,3-bisphosphoglycerate 3-phosphatase</fullName>
    </alternativeName>
</protein>
<evidence type="ECO:0000256" key="10">
    <source>
        <dbReference type="ARBA" id="ARBA00043668"/>
    </source>
</evidence>
<comment type="catalytic activity">
    <reaction evidence="11">
        <text>1D-myo-inositol 1,2,4,5,6-pentakisphosphate + H2O = 1D-myo-inositol 1,2,5,6-tetrakisphosphate + phosphate</text>
        <dbReference type="Rhea" id="RHEA:77115"/>
        <dbReference type="ChEBI" id="CHEBI:15377"/>
        <dbReference type="ChEBI" id="CHEBI:43474"/>
        <dbReference type="ChEBI" id="CHEBI:57798"/>
        <dbReference type="ChEBI" id="CHEBI:195535"/>
        <dbReference type="EC" id="3.1.3.62"/>
    </reaction>
    <physiologicalReaction direction="left-to-right" evidence="11">
        <dbReference type="Rhea" id="RHEA:77116"/>
    </physiologicalReaction>
</comment>
<dbReference type="GO" id="GO:0003993">
    <property type="term" value="F:acid phosphatase activity"/>
    <property type="evidence" value="ECO:0007669"/>
    <property type="project" value="TreeGrafter"/>
</dbReference>
<comment type="similarity">
    <text evidence="2">Belongs to the histidine acid phosphatase family. MINPP1 subfamily.</text>
</comment>
<dbReference type="EC" id="3.1.3.80" evidence="3"/>
<dbReference type="AlphaFoldDB" id="A0A1B0CIG4"/>
<dbReference type="InterPro" id="IPR000560">
    <property type="entry name" value="His_Pase_clade-2"/>
</dbReference>
<dbReference type="Gene3D" id="3.40.50.1240">
    <property type="entry name" value="Phosphoglycerate mutase-like"/>
    <property type="match status" value="1"/>
</dbReference>
<dbReference type="PANTHER" id="PTHR20963:SF8">
    <property type="entry name" value="MULTIPLE INOSITOL POLYPHOSPHATE PHOSPHATASE 1"/>
    <property type="match status" value="1"/>
</dbReference>
<evidence type="ECO:0000256" key="7">
    <source>
        <dbReference type="ARBA" id="ARBA00022801"/>
    </source>
</evidence>
<evidence type="ECO:0000256" key="4">
    <source>
        <dbReference type="ARBA" id="ARBA00013040"/>
    </source>
</evidence>